<dbReference type="InParanoid" id="K3ZGN5"/>
<dbReference type="AlphaFoldDB" id="K3ZGN5"/>
<dbReference type="EnsemblPlants" id="KQL16036">
    <property type="protein sequence ID" value="KQL16036"/>
    <property type="gene ID" value="SETIT_025737mg"/>
</dbReference>
<dbReference type="Proteomes" id="UP000004995">
    <property type="component" value="Unassembled WGS sequence"/>
</dbReference>
<reference evidence="1" key="2">
    <citation type="submission" date="2018-08" db="UniProtKB">
        <authorList>
            <consortium name="EnsemblPlants"/>
        </authorList>
    </citation>
    <scope>IDENTIFICATION</scope>
    <source>
        <strain evidence="1">Yugu1</strain>
    </source>
</reference>
<keyword evidence="2" id="KW-1185">Reference proteome</keyword>
<organism evidence="1 2">
    <name type="scientific">Setaria italica</name>
    <name type="common">Foxtail millet</name>
    <name type="synonym">Panicum italicum</name>
    <dbReference type="NCBI Taxonomy" id="4555"/>
    <lineage>
        <taxon>Eukaryota</taxon>
        <taxon>Viridiplantae</taxon>
        <taxon>Streptophyta</taxon>
        <taxon>Embryophyta</taxon>
        <taxon>Tracheophyta</taxon>
        <taxon>Spermatophyta</taxon>
        <taxon>Magnoliopsida</taxon>
        <taxon>Liliopsida</taxon>
        <taxon>Poales</taxon>
        <taxon>Poaceae</taxon>
        <taxon>PACMAD clade</taxon>
        <taxon>Panicoideae</taxon>
        <taxon>Panicodae</taxon>
        <taxon>Paniceae</taxon>
        <taxon>Cenchrinae</taxon>
        <taxon>Setaria</taxon>
    </lineage>
</organism>
<evidence type="ECO:0000313" key="1">
    <source>
        <dbReference type="EnsemblPlants" id="KQL16036"/>
    </source>
</evidence>
<dbReference type="EMBL" id="AGNK02001824">
    <property type="status" value="NOT_ANNOTATED_CDS"/>
    <property type="molecule type" value="Genomic_DNA"/>
</dbReference>
<accession>K3ZGN5</accession>
<evidence type="ECO:0000313" key="2">
    <source>
        <dbReference type="Proteomes" id="UP000004995"/>
    </source>
</evidence>
<name>K3ZGN5_SETIT</name>
<dbReference type="Gramene" id="KQL16036">
    <property type="protein sequence ID" value="KQL16036"/>
    <property type="gene ID" value="SETIT_025737mg"/>
</dbReference>
<dbReference type="HOGENOM" id="CLU_3243099_0_0_1"/>
<reference evidence="2" key="1">
    <citation type="journal article" date="2012" name="Nat. Biotechnol.">
        <title>Reference genome sequence of the model plant Setaria.</title>
        <authorList>
            <person name="Bennetzen J.L."/>
            <person name="Schmutz J."/>
            <person name="Wang H."/>
            <person name="Percifield R."/>
            <person name="Hawkins J."/>
            <person name="Pontaroli A.C."/>
            <person name="Estep M."/>
            <person name="Feng L."/>
            <person name="Vaughn J.N."/>
            <person name="Grimwood J."/>
            <person name="Jenkins J."/>
            <person name="Barry K."/>
            <person name="Lindquist E."/>
            <person name="Hellsten U."/>
            <person name="Deshpande S."/>
            <person name="Wang X."/>
            <person name="Wu X."/>
            <person name="Mitros T."/>
            <person name="Triplett J."/>
            <person name="Yang X."/>
            <person name="Ye C.Y."/>
            <person name="Mauro-Herrera M."/>
            <person name="Wang L."/>
            <person name="Li P."/>
            <person name="Sharma M."/>
            <person name="Sharma R."/>
            <person name="Ronald P.C."/>
            <person name="Panaud O."/>
            <person name="Kellogg E.A."/>
            <person name="Brutnell T.P."/>
            <person name="Doust A.N."/>
            <person name="Tuskan G.A."/>
            <person name="Rokhsar D."/>
            <person name="Devos K.M."/>
        </authorList>
    </citation>
    <scope>NUCLEOTIDE SEQUENCE [LARGE SCALE GENOMIC DNA]</scope>
    <source>
        <strain evidence="2">cv. Yugu1</strain>
    </source>
</reference>
<proteinExistence type="predicted"/>
<protein>
    <submittedName>
        <fullName evidence="1">Uncharacterized protein</fullName>
    </submittedName>
</protein>
<sequence length="43" mass="4861">MGETQGTEQILEKLDRLEKLVSLLIVRTQEKFRKGTKGGSDVK</sequence>